<keyword evidence="1 3" id="KW-0805">Transcription regulation</keyword>
<comment type="similarity">
    <text evidence="3">Belongs to the Rsd/AlgQ family.</text>
</comment>
<name>A0A1H9ZX83_9GAMM</name>
<organism evidence="4 5">
    <name type="scientific">Marinobacter segnicrescens</name>
    <dbReference type="NCBI Taxonomy" id="430453"/>
    <lineage>
        <taxon>Bacteria</taxon>
        <taxon>Pseudomonadati</taxon>
        <taxon>Pseudomonadota</taxon>
        <taxon>Gammaproteobacteria</taxon>
        <taxon>Pseudomonadales</taxon>
        <taxon>Marinobacteraceae</taxon>
        <taxon>Marinobacter</taxon>
    </lineage>
</organism>
<accession>A0A1H9ZX83</accession>
<dbReference type="Pfam" id="PF04353">
    <property type="entry name" value="Rsd_AlgQ"/>
    <property type="match status" value="1"/>
</dbReference>
<dbReference type="InterPro" id="IPR007448">
    <property type="entry name" value="Sigma70_reg_Rsd_AlgQ"/>
</dbReference>
<keyword evidence="5" id="KW-1185">Reference proteome</keyword>
<dbReference type="GO" id="GO:0006355">
    <property type="term" value="P:regulation of DNA-templated transcription"/>
    <property type="evidence" value="ECO:0007669"/>
    <property type="project" value="InterPro"/>
</dbReference>
<dbReference type="Gene3D" id="1.20.120.1370">
    <property type="entry name" value="Regulator of RNA polymerase sigma(70) subunit, domain 4"/>
    <property type="match status" value="1"/>
</dbReference>
<keyword evidence="2 3" id="KW-0804">Transcription</keyword>
<dbReference type="OrthoDB" id="5567237at2"/>
<reference evidence="5" key="1">
    <citation type="submission" date="2016-10" db="EMBL/GenBank/DDBJ databases">
        <authorList>
            <person name="Varghese N."/>
            <person name="Submissions S."/>
        </authorList>
    </citation>
    <scope>NUCLEOTIDE SEQUENCE [LARGE SCALE GENOMIC DNA]</scope>
    <source>
        <strain evidence="5">CGMCC 1.6489</strain>
    </source>
</reference>
<evidence type="ECO:0000313" key="5">
    <source>
        <dbReference type="Proteomes" id="UP000198762"/>
    </source>
</evidence>
<protein>
    <submittedName>
        <fullName evidence="4">Regulator of sigma D</fullName>
    </submittedName>
</protein>
<evidence type="ECO:0000256" key="3">
    <source>
        <dbReference type="RuleBase" id="RU004409"/>
    </source>
</evidence>
<proteinExistence type="inferred from homology"/>
<dbReference type="Proteomes" id="UP000198762">
    <property type="component" value="Unassembled WGS sequence"/>
</dbReference>
<dbReference type="PIRSF" id="PIRSF016548">
    <property type="entry name" value="Rsd_AlgQ"/>
    <property type="match status" value="1"/>
</dbReference>
<gene>
    <name evidence="4" type="ORF">SAMN04487962_10296</name>
</gene>
<sequence length="160" mass="18505">MLENCRTAKERWGGVHQLIDRWLKERQELLVHYCDLSDTARDTASENLGKKLERLCQILVDYTSAGHFEIYEQLIQEAREFDDGGIELAGRIYPRISETTEVVLDFNERIDGKRPAESEMDDLMAELSRLGEALETRFELEDFLIEHLHNVHADKVPSSA</sequence>
<dbReference type="EMBL" id="FOHZ01000002">
    <property type="protein sequence ID" value="SES86369.1"/>
    <property type="molecule type" value="Genomic_DNA"/>
</dbReference>
<dbReference type="STRING" id="430453.SAMN04487962_10296"/>
<evidence type="ECO:0000256" key="1">
    <source>
        <dbReference type="ARBA" id="ARBA00023015"/>
    </source>
</evidence>
<dbReference type="RefSeq" id="WP_091848787.1">
    <property type="nucleotide sequence ID" value="NZ_FOHZ01000002.1"/>
</dbReference>
<dbReference type="AlphaFoldDB" id="A0A1H9ZX83"/>
<evidence type="ECO:0000313" key="4">
    <source>
        <dbReference type="EMBL" id="SES86369.1"/>
    </source>
</evidence>
<dbReference type="NCBIfam" id="NF008723">
    <property type="entry name" value="PRK11718.1"/>
    <property type="match status" value="1"/>
</dbReference>
<evidence type="ECO:0000256" key="2">
    <source>
        <dbReference type="ARBA" id="ARBA00023163"/>
    </source>
</evidence>
<dbReference type="InterPro" id="IPR038309">
    <property type="entry name" value="Rsd/AlgQ_sf"/>
</dbReference>